<keyword evidence="5" id="KW-1185">Reference proteome</keyword>
<evidence type="ECO:0000256" key="1">
    <source>
        <dbReference type="ARBA" id="ARBA00008635"/>
    </source>
</evidence>
<dbReference type="InterPro" id="IPR034660">
    <property type="entry name" value="DinB/YfiT-like"/>
</dbReference>
<dbReference type="Proteomes" id="UP000594118">
    <property type="component" value="Chromosome"/>
</dbReference>
<proteinExistence type="inferred from homology"/>
<dbReference type="PANTHER" id="PTHR37302:SF3">
    <property type="entry name" value="DAMAGE-INDUCIBLE PROTEIN DINB"/>
    <property type="match status" value="1"/>
</dbReference>
<feature type="binding site" evidence="3">
    <location>
        <position position="51"/>
    </location>
    <ligand>
        <name>a divalent metal cation</name>
        <dbReference type="ChEBI" id="CHEBI:60240"/>
    </ligand>
</feature>
<feature type="binding site" evidence="3">
    <location>
        <position position="138"/>
    </location>
    <ligand>
        <name>a divalent metal cation</name>
        <dbReference type="ChEBI" id="CHEBI:60240"/>
    </ligand>
</feature>
<evidence type="ECO:0000313" key="5">
    <source>
        <dbReference type="Proteomes" id="UP000594118"/>
    </source>
</evidence>
<dbReference type="InterPro" id="IPR007837">
    <property type="entry name" value="DinB"/>
</dbReference>
<dbReference type="GO" id="GO:0046872">
    <property type="term" value="F:metal ion binding"/>
    <property type="evidence" value="ECO:0007669"/>
    <property type="project" value="UniProtKB-KW"/>
</dbReference>
<dbReference type="Gene3D" id="1.20.120.450">
    <property type="entry name" value="dinb family like domain"/>
    <property type="match status" value="1"/>
</dbReference>
<evidence type="ECO:0000256" key="2">
    <source>
        <dbReference type="ARBA" id="ARBA00022723"/>
    </source>
</evidence>
<evidence type="ECO:0000256" key="3">
    <source>
        <dbReference type="PIRSR" id="PIRSR607837-1"/>
    </source>
</evidence>
<dbReference type="Pfam" id="PF05163">
    <property type="entry name" value="DinB"/>
    <property type="match status" value="1"/>
</dbReference>
<reference evidence="4 5" key="1">
    <citation type="submission" date="2019-10" db="EMBL/GenBank/DDBJ databases">
        <title>Pseudopuniceibacterium sp. HQ09 islated from Antarctica.</title>
        <authorList>
            <person name="Liao L."/>
            <person name="Su S."/>
            <person name="Chen B."/>
            <person name="Yu Y."/>
        </authorList>
    </citation>
    <scope>NUCLEOTIDE SEQUENCE [LARGE SCALE GENOMIC DNA]</scope>
    <source>
        <strain evidence="4 5">HQ09</strain>
    </source>
</reference>
<protein>
    <submittedName>
        <fullName evidence="4">Nuclease</fullName>
    </submittedName>
</protein>
<comment type="similarity">
    <text evidence="1">Belongs to the DinB family.</text>
</comment>
<dbReference type="AlphaFoldDB" id="A0A7L9WNY0"/>
<accession>A0A7L9WNY0</accession>
<sequence length="175" mass="19230">MSELSRPYQLMAKNNAWANATLHAAISALEQAAFEAERPGFFPSLQATMQHIYEVDLYYLDALQGGGIGLAIFDQSPPETATDLGAAQAATDLRLIQFCADLSAETLGQTRVTKRSKGAFHETVEALLLHLFQHQIHHRGQAHVQLQSAGITPPQLDDFHLEYERVPTAAAYFAP</sequence>
<dbReference type="RefSeq" id="WP_193079568.1">
    <property type="nucleotide sequence ID" value="NZ_CP045201.1"/>
</dbReference>
<dbReference type="EMBL" id="CP045201">
    <property type="protein sequence ID" value="QOL81653.1"/>
    <property type="molecule type" value="Genomic_DNA"/>
</dbReference>
<organism evidence="4 5">
    <name type="scientific">Pseudooceanicola spongiae</name>
    <dbReference type="NCBI Taxonomy" id="2613965"/>
    <lineage>
        <taxon>Bacteria</taxon>
        <taxon>Pseudomonadati</taxon>
        <taxon>Pseudomonadota</taxon>
        <taxon>Alphaproteobacteria</taxon>
        <taxon>Rhodobacterales</taxon>
        <taxon>Paracoccaceae</taxon>
        <taxon>Pseudooceanicola</taxon>
    </lineage>
</organism>
<dbReference type="KEGG" id="pshq:F3W81_12945"/>
<dbReference type="SUPFAM" id="SSF109854">
    <property type="entry name" value="DinB/YfiT-like putative metalloenzymes"/>
    <property type="match status" value="1"/>
</dbReference>
<evidence type="ECO:0000313" key="4">
    <source>
        <dbReference type="EMBL" id="QOL81653.1"/>
    </source>
</evidence>
<dbReference type="PANTHER" id="PTHR37302">
    <property type="entry name" value="SLR1116 PROTEIN"/>
    <property type="match status" value="1"/>
</dbReference>
<feature type="binding site" evidence="3">
    <location>
        <position position="134"/>
    </location>
    <ligand>
        <name>a divalent metal cation</name>
        <dbReference type="ChEBI" id="CHEBI:60240"/>
    </ligand>
</feature>
<keyword evidence="2 3" id="KW-0479">Metal-binding</keyword>
<name>A0A7L9WNY0_9RHOB</name>
<gene>
    <name evidence="4" type="ORF">F3W81_12945</name>
</gene>